<dbReference type="Proteomes" id="UP000191500">
    <property type="component" value="Unassembled WGS sequence"/>
</dbReference>
<proteinExistence type="predicted"/>
<gene>
    <name evidence="3" type="ORF">PENCOP_c010G04239</name>
</gene>
<feature type="compositionally biased region" description="Low complexity" evidence="1">
    <location>
        <begin position="594"/>
        <end position="609"/>
    </location>
</feature>
<feature type="compositionally biased region" description="Polar residues" evidence="1">
    <location>
        <begin position="892"/>
        <end position="903"/>
    </location>
</feature>
<feature type="compositionally biased region" description="Polar residues" evidence="1">
    <location>
        <begin position="828"/>
        <end position="842"/>
    </location>
</feature>
<dbReference type="SUPFAM" id="SSF49562">
    <property type="entry name" value="C2 domain (Calcium/lipid-binding domain, CaLB)"/>
    <property type="match status" value="1"/>
</dbReference>
<keyword evidence="4" id="KW-1185">Reference proteome</keyword>
<dbReference type="CDD" id="cd08681">
    <property type="entry name" value="C2_fungal_Inn1p-like"/>
    <property type="match status" value="1"/>
</dbReference>
<feature type="compositionally biased region" description="Low complexity" evidence="1">
    <location>
        <begin position="170"/>
        <end position="181"/>
    </location>
</feature>
<dbReference type="PANTHER" id="PTHR47052:SF3">
    <property type="entry name" value="INGRESSION PROTEIN 1"/>
    <property type="match status" value="1"/>
</dbReference>
<evidence type="ECO:0000256" key="1">
    <source>
        <dbReference type="SAM" id="MobiDB-lite"/>
    </source>
</evidence>
<accession>A0A1V6UFG3</accession>
<dbReference type="STRING" id="36646.A0A1V6UFG3"/>
<feature type="compositionally biased region" description="Low complexity" evidence="1">
    <location>
        <begin position="911"/>
        <end position="924"/>
    </location>
</feature>
<dbReference type="InterPro" id="IPR037791">
    <property type="entry name" value="C2_fungal_Inn1"/>
</dbReference>
<evidence type="ECO:0000313" key="4">
    <source>
        <dbReference type="Proteomes" id="UP000191500"/>
    </source>
</evidence>
<dbReference type="Gene3D" id="2.60.40.150">
    <property type="entry name" value="C2 domain"/>
    <property type="match status" value="1"/>
</dbReference>
<feature type="compositionally biased region" description="Basic and acidic residues" evidence="1">
    <location>
        <begin position="771"/>
        <end position="802"/>
    </location>
</feature>
<name>A0A1V6UFG3_9EURO</name>
<dbReference type="Pfam" id="PF00168">
    <property type="entry name" value="C2"/>
    <property type="match status" value="1"/>
</dbReference>
<dbReference type="InterPro" id="IPR000008">
    <property type="entry name" value="C2_dom"/>
</dbReference>
<feature type="compositionally biased region" description="Basic and acidic residues" evidence="1">
    <location>
        <begin position="645"/>
        <end position="654"/>
    </location>
</feature>
<protein>
    <recommendedName>
        <fullName evidence="2">C2 domain-containing protein</fullName>
    </recommendedName>
</protein>
<dbReference type="SMART" id="SM00239">
    <property type="entry name" value="C2"/>
    <property type="match status" value="1"/>
</dbReference>
<dbReference type="PANTHER" id="PTHR47052">
    <property type="entry name" value="CONSERVED SERINE PROLINE-RICH PROTEIN (AFU_ORTHOLOGUE AFUA_2G01790)"/>
    <property type="match status" value="1"/>
</dbReference>
<evidence type="ECO:0000259" key="2">
    <source>
        <dbReference type="PROSITE" id="PS50004"/>
    </source>
</evidence>
<evidence type="ECO:0000313" key="3">
    <source>
        <dbReference type="EMBL" id="OQE37167.1"/>
    </source>
</evidence>
<feature type="region of interest" description="Disordered" evidence="1">
    <location>
        <begin position="439"/>
        <end position="462"/>
    </location>
</feature>
<dbReference type="InterPro" id="IPR052981">
    <property type="entry name" value="Ingression_C2_domain"/>
</dbReference>
<feature type="domain" description="C2" evidence="2">
    <location>
        <begin position="9"/>
        <end position="126"/>
    </location>
</feature>
<organism evidence="3 4">
    <name type="scientific">Penicillium coprophilum</name>
    <dbReference type="NCBI Taxonomy" id="36646"/>
    <lineage>
        <taxon>Eukaryota</taxon>
        <taxon>Fungi</taxon>
        <taxon>Dikarya</taxon>
        <taxon>Ascomycota</taxon>
        <taxon>Pezizomycotina</taxon>
        <taxon>Eurotiomycetes</taxon>
        <taxon>Eurotiomycetidae</taxon>
        <taxon>Eurotiales</taxon>
        <taxon>Aspergillaceae</taxon>
        <taxon>Penicillium</taxon>
    </lineage>
</organism>
<dbReference type="InterPro" id="IPR035892">
    <property type="entry name" value="C2_domain_sf"/>
</dbReference>
<dbReference type="EMBL" id="MDDG01000010">
    <property type="protein sequence ID" value="OQE37167.1"/>
    <property type="molecule type" value="Genomic_DNA"/>
</dbReference>
<feature type="region of interest" description="Disordered" evidence="1">
    <location>
        <begin position="540"/>
        <end position="953"/>
    </location>
</feature>
<comment type="caution">
    <text evidence="3">The sequence shown here is derived from an EMBL/GenBank/DDBJ whole genome shotgun (WGS) entry which is preliminary data.</text>
</comment>
<feature type="compositionally biased region" description="Polar residues" evidence="1">
    <location>
        <begin position="742"/>
        <end position="753"/>
    </location>
</feature>
<sequence length="999" mass="112875">MSKISKVNHAAGIFADISVDGPIIGTLVAIIDRAKNLPNRKTMGKQNPYAAARLGKEAKKTQTDLRGGQTPRWDSELRFTVHESPDYFKLKVSVFNDDKKTDMIGETWVDLQSLIIPGGSQNDHWHPLQWRGKYAGEIRIEMTYYDTREQDEVLIGRRQEAADRVQGKVPSTPSSTGLSGPRQLKDVKRRPLPSGPAGTPARPAPLEHAQSAPPIHHPVPSRPAVLEHSNTVSGAPDTISHAPRHSEPTYDASSYRVPSPVPPPSRGGYDGADNYTQEWDTPAVAPLRRQITHELPSNEFIETAYDSRLLQQQQELQQQEIQQQELRQQELRQQQLQQQELQQKELQQQELLRQQELRQQQLQQQELQQQELRQQELRQQQLQQQEIQQKELQQQELLRQQELQQQELRQQQLQQQELRQQELKQQELRQQELQQQGQQLQLQQRQRQRNHPEYDQTLSGDYRLARRDQYAANPHEEASYHSTHQDLYAQTEQPRYVLDPVPYGATHTHELPASDFMSPSLGSVDDPRYYPHKVRPLQITARGHDYHPEYAGMQPRVEDEDDDGPPPPPPAHRSRRAHSQLPTPKTSPRPYAPYIPQSSSRSSVPHLPSTVSTPSYRDRYQEPSSMGNSPAMPASLVAGYEPEDSSERAAFERSVRRRSTQWDDEMMISHPSAPVPVSEPVQYDTHIHPLRTSPRPIEERPTSSRGGSASPDMRAVTRKSVSPRPSSSDVREGSSIPFSPDSYISLNPNASHTPSRDPSPAYDSPSQARDAVIRGKTEPHRDMDHPIIGDDGREIDPSDHLPTDTWAPEPERKNRKPEVIIRFKHSTRPTSRGNESLSTRSTGPPRVGFRSEPTTYPSDRPIKYTPTHVNISPGSMVRTPPRPDYVRERPNSYVQPRGYSTPTSDERPRSSRGSVSPSPGSRTPLYDYSPGPPIPNKVPITGGSPGYPVMSGNPNGNVRMDALSRELSTIDIGSTACSPGRGAVRKYVPRQPASIGYAR</sequence>
<feature type="compositionally biased region" description="Basic and acidic residues" evidence="1">
    <location>
        <begin position="809"/>
        <end position="821"/>
    </location>
</feature>
<reference evidence="4" key="1">
    <citation type="journal article" date="2017" name="Nat. Microbiol.">
        <title>Global analysis of biosynthetic gene clusters reveals vast potential of secondary metabolite production in Penicillium species.</title>
        <authorList>
            <person name="Nielsen J.C."/>
            <person name="Grijseels S."/>
            <person name="Prigent S."/>
            <person name="Ji B."/>
            <person name="Dainat J."/>
            <person name="Nielsen K.F."/>
            <person name="Frisvad J.C."/>
            <person name="Workman M."/>
            <person name="Nielsen J."/>
        </authorList>
    </citation>
    <scope>NUCLEOTIDE SEQUENCE [LARGE SCALE GENOMIC DNA]</scope>
    <source>
        <strain evidence="4">IBT 31321</strain>
    </source>
</reference>
<dbReference type="PROSITE" id="PS50004">
    <property type="entry name" value="C2"/>
    <property type="match status" value="1"/>
</dbReference>
<feature type="region of interest" description="Disordered" evidence="1">
    <location>
        <begin position="161"/>
        <end position="277"/>
    </location>
</feature>
<dbReference type="AlphaFoldDB" id="A0A1V6UFG3"/>